<comment type="similarity">
    <text evidence="13">Belongs to the LpxK family.</text>
</comment>
<evidence type="ECO:0000256" key="13">
    <source>
        <dbReference type="HAMAP-Rule" id="MF_00409"/>
    </source>
</evidence>
<dbReference type="Pfam" id="PF02606">
    <property type="entry name" value="LpxK"/>
    <property type="match status" value="1"/>
</dbReference>
<keyword evidence="9 13" id="KW-0418">Kinase</keyword>
<dbReference type="EC" id="2.7.1.130" evidence="3 13"/>
<dbReference type="EMBL" id="CP034759">
    <property type="protein sequence ID" value="QBG34310.1"/>
    <property type="molecule type" value="Genomic_DNA"/>
</dbReference>
<dbReference type="GO" id="GO:0009029">
    <property type="term" value="F:lipid-A 4'-kinase activity"/>
    <property type="evidence" value="ECO:0007669"/>
    <property type="project" value="UniProtKB-UniRule"/>
</dbReference>
<proteinExistence type="inferred from homology"/>
<evidence type="ECO:0000313" key="14">
    <source>
        <dbReference type="EMBL" id="QBG34310.1"/>
    </source>
</evidence>
<dbReference type="GO" id="GO:0009245">
    <property type="term" value="P:lipid A biosynthetic process"/>
    <property type="evidence" value="ECO:0007669"/>
    <property type="project" value="UniProtKB-UniRule"/>
</dbReference>
<evidence type="ECO:0000256" key="3">
    <source>
        <dbReference type="ARBA" id="ARBA00012071"/>
    </source>
</evidence>
<evidence type="ECO:0000256" key="8">
    <source>
        <dbReference type="ARBA" id="ARBA00022741"/>
    </source>
</evidence>
<dbReference type="Proteomes" id="UP000290244">
    <property type="component" value="Chromosome"/>
</dbReference>
<evidence type="ECO:0000256" key="6">
    <source>
        <dbReference type="ARBA" id="ARBA00022556"/>
    </source>
</evidence>
<feature type="binding site" evidence="13">
    <location>
        <begin position="61"/>
        <end position="68"/>
    </location>
    <ligand>
        <name>ATP</name>
        <dbReference type="ChEBI" id="CHEBI:30616"/>
    </ligand>
</feature>
<keyword evidence="8 13" id="KW-0547">Nucleotide-binding</keyword>
<keyword evidence="5 13" id="KW-0444">Lipid biosynthesis</keyword>
<reference evidence="14 15" key="1">
    <citation type="submission" date="2018-12" db="EMBL/GenBank/DDBJ databases">
        <title>Complete genome of Litorilituus sediminis.</title>
        <authorList>
            <person name="Liu A."/>
            <person name="Rong J."/>
        </authorList>
    </citation>
    <scope>NUCLEOTIDE SEQUENCE [LARGE SCALE GENOMIC DNA]</scope>
    <source>
        <strain evidence="14 15">JCM 17549</strain>
    </source>
</reference>
<evidence type="ECO:0000313" key="15">
    <source>
        <dbReference type="Proteomes" id="UP000290244"/>
    </source>
</evidence>
<comment type="catalytic activity">
    <reaction evidence="13">
        <text>a lipid A disaccharide + ATP = a lipid IVA + ADP + H(+)</text>
        <dbReference type="Rhea" id="RHEA:67840"/>
        <dbReference type="ChEBI" id="CHEBI:15378"/>
        <dbReference type="ChEBI" id="CHEBI:30616"/>
        <dbReference type="ChEBI" id="CHEBI:176343"/>
        <dbReference type="ChEBI" id="CHEBI:176425"/>
        <dbReference type="ChEBI" id="CHEBI:456216"/>
        <dbReference type="EC" id="2.7.1.130"/>
    </reaction>
</comment>
<evidence type="ECO:0000256" key="9">
    <source>
        <dbReference type="ARBA" id="ARBA00022777"/>
    </source>
</evidence>
<name>A0A4V0ZFM4_9GAMM</name>
<dbReference type="GO" id="GO:0005524">
    <property type="term" value="F:ATP binding"/>
    <property type="evidence" value="ECO:0007669"/>
    <property type="project" value="UniProtKB-UniRule"/>
</dbReference>
<comment type="function">
    <text evidence="1 13">Transfers the gamma-phosphate of ATP to the 4'-position of a tetraacyldisaccharide 1-phosphate intermediate (termed DS-1-P) to form tetraacyldisaccharide 1,4'-bis-phosphate (lipid IVA).</text>
</comment>
<evidence type="ECO:0000256" key="2">
    <source>
        <dbReference type="ARBA" id="ARBA00004870"/>
    </source>
</evidence>
<dbReference type="PANTHER" id="PTHR42724">
    <property type="entry name" value="TETRAACYLDISACCHARIDE 4'-KINASE"/>
    <property type="match status" value="1"/>
</dbReference>
<dbReference type="UniPathway" id="UPA00359">
    <property type="reaction ID" value="UER00482"/>
</dbReference>
<sequence>MRLIEKVWFKQHKAKYVLVPLLLPLTLLFYLITTVRRLFFRLGFIKSVQLSKPVIVVGNIGIGGNGKTPMVLSLVKMLKALGFNPGVISRGYGGQAPYYPFLLDEHSTAEQAGDEPILIYQRCQVPLAVGSDRIASAQALIDKGCDVIISDDGLQHYRLQRDIELIIVDGNRLFGNGLLLPAGPLREGVSRLSEVDLVVVNGGQALDNSLHNALASCQEKTIAMSLLATDVVQLKTGKVLSVKALRDKSVNVNAAAGIGDPQRFFNTLSNLGFELDIQQGFVDHHSFCLDDFIHYDDNTPLLMTEKDAVKCRHFAQDNWWYLPVEASYSEEQQAQLLQLLTTKLKLD</sequence>
<evidence type="ECO:0000256" key="4">
    <source>
        <dbReference type="ARBA" id="ARBA00016436"/>
    </source>
</evidence>
<dbReference type="GO" id="GO:0005886">
    <property type="term" value="C:plasma membrane"/>
    <property type="evidence" value="ECO:0007669"/>
    <property type="project" value="TreeGrafter"/>
</dbReference>
<keyword evidence="10 13" id="KW-0067">ATP-binding</keyword>
<dbReference type="GO" id="GO:0009244">
    <property type="term" value="P:lipopolysaccharide core region biosynthetic process"/>
    <property type="evidence" value="ECO:0007669"/>
    <property type="project" value="TreeGrafter"/>
</dbReference>
<accession>A0A4V0ZFM4</accession>
<dbReference type="SUPFAM" id="SSF52540">
    <property type="entry name" value="P-loop containing nucleoside triphosphate hydrolases"/>
    <property type="match status" value="1"/>
</dbReference>
<dbReference type="HAMAP" id="MF_00409">
    <property type="entry name" value="LpxK"/>
    <property type="match status" value="1"/>
</dbReference>
<keyword evidence="7 13" id="KW-0808">Transferase</keyword>
<dbReference type="KEGG" id="lsd:EMK97_00410"/>
<protein>
    <recommendedName>
        <fullName evidence="4 13">Tetraacyldisaccharide 4'-kinase</fullName>
        <ecNumber evidence="3 13">2.7.1.130</ecNumber>
    </recommendedName>
    <alternativeName>
        <fullName evidence="12 13">Lipid A 4'-kinase</fullName>
    </alternativeName>
</protein>
<keyword evidence="11 13" id="KW-0443">Lipid metabolism</keyword>
<dbReference type="RefSeq" id="WP_130598397.1">
    <property type="nucleotide sequence ID" value="NZ_CP034759.1"/>
</dbReference>
<evidence type="ECO:0000256" key="1">
    <source>
        <dbReference type="ARBA" id="ARBA00002274"/>
    </source>
</evidence>
<evidence type="ECO:0000256" key="11">
    <source>
        <dbReference type="ARBA" id="ARBA00023098"/>
    </source>
</evidence>
<keyword evidence="6 13" id="KW-0441">Lipid A biosynthesis</keyword>
<comment type="pathway">
    <text evidence="2 13">Glycolipid biosynthesis; lipid IV(A) biosynthesis; lipid IV(A) from (3R)-3-hydroxytetradecanoyl-[acyl-carrier-protein] and UDP-N-acetyl-alpha-D-glucosamine: step 6/6.</text>
</comment>
<organism evidence="14 15">
    <name type="scientific">Litorilituus sediminis</name>
    <dbReference type="NCBI Taxonomy" id="718192"/>
    <lineage>
        <taxon>Bacteria</taxon>
        <taxon>Pseudomonadati</taxon>
        <taxon>Pseudomonadota</taxon>
        <taxon>Gammaproteobacteria</taxon>
        <taxon>Alteromonadales</taxon>
        <taxon>Colwelliaceae</taxon>
        <taxon>Litorilituus</taxon>
    </lineage>
</organism>
<dbReference type="PANTHER" id="PTHR42724:SF1">
    <property type="entry name" value="TETRAACYLDISACCHARIDE 4'-KINASE, MITOCHONDRIAL-RELATED"/>
    <property type="match status" value="1"/>
</dbReference>
<dbReference type="InterPro" id="IPR027417">
    <property type="entry name" value="P-loop_NTPase"/>
</dbReference>
<dbReference type="NCBIfam" id="TIGR00682">
    <property type="entry name" value="lpxK"/>
    <property type="match status" value="1"/>
</dbReference>
<keyword evidence="15" id="KW-1185">Reference proteome</keyword>
<evidence type="ECO:0000256" key="10">
    <source>
        <dbReference type="ARBA" id="ARBA00022840"/>
    </source>
</evidence>
<dbReference type="OrthoDB" id="9766423at2"/>
<dbReference type="AlphaFoldDB" id="A0A4V0ZFM4"/>
<gene>
    <name evidence="13" type="primary">lpxK</name>
    <name evidence="14" type="ORF">EMK97_00410</name>
</gene>
<evidence type="ECO:0000256" key="7">
    <source>
        <dbReference type="ARBA" id="ARBA00022679"/>
    </source>
</evidence>
<evidence type="ECO:0000256" key="12">
    <source>
        <dbReference type="ARBA" id="ARBA00029757"/>
    </source>
</evidence>
<evidence type="ECO:0000256" key="5">
    <source>
        <dbReference type="ARBA" id="ARBA00022516"/>
    </source>
</evidence>
<dbReference type="InterPro" id="IPR003758">
    <property type="entry name" value="LpxK"/>
</dbReference>